<evidence type="ECO:0000313" key="6">
    <source>
        <dbReference type="Proteomes" id="UP001249076"/>
    </source>
</evidence>
<dbReference type="InterPro" id="IPR014748">
    <property type="entry name" value="Enoyl-CoA_hydra_C"/>
</dbReference>
<dbReference type="Gene3D" id="3.90.226.10">
    <property type="entry name" value="2-enoyl-CoA Hydratase, Chain A, domain 1"/>
    <property type="match status" value="1"/>
</dbReference>
<comment type="similarity">
    <text evidence="1 2">Belongs to the enoyl-CoA hydratase/isomerase family.</text>
</comment>
<evidence type="ECO:0000256" key="3">
    <source>
        <dbReference type="SAM" id="MobiDB-lite"/>
    </source>
</evidence>
<evidence type="ECO:0000256" key="2">
    <source>
        <dbReference type="RuleBase" id="RU003707"/>
    </source>
</evidence>
<proteinExistence type="inferred from homology"/>
<dbReference type="Proteomes" id="UP001249076">
    <property type="component" value="Unassembled WGS sequence"/>
</dbReference>
<dbReference type="EMBL" id="JAVDTS010000001">
    <property type="protein sequence ID" value="MDR6835562.1"/>
    <property type="molecule type" value="Genomic_DNA"/>
</dbReference>
<dbReference type="Pfam" id="PF00378">
    <property type="entry name" value="ECH_1"/>
    <property type="match status" value="1"/>
</dbReference>
<dbReference type="InterPro" id="IPR018376">
    <property type="entry name" value="Enoyl-CoA_hyd/isom_CS"/>
</dbReference>
<dbReference type="EC" id="5.3.3.18" evidence="4"/>
<dbReference type="AlphaFoldDB" id="A0AAJ2BMV1"/>
<dbReference type="Proteomes" id="UP001253458">
    <property type="component" value="Unassembled WGS sequence"/>
</dbReference>
<dbReference type="InterPro" id="IPR001753">
    <property type="entry name" value="Enoyl-CoA_hydra/iso"/>
</dbReference>
<sequence length="277" mass="28671">MKNTATDPAASSNAPSAPAPQPPLLLERNGAIATLRFNRPEALNAIDVPMANAFLAAVQSIAADPGVRAVVLCGSGRGFMAGGDLATLRADPVQGAIDILTPLNAALQLLAQMNAPVIAQVHGAAAGAGLSLVLMADYVIAAEGTRFNLAYINLGTSCDVGASWALPRIVGVRQALEIALLGEAFTADDALRLGLVNRVVPGAELDSVTAALAQRLANGPTLAYGAMKRLMRASMDHTLPEQLAAEKDAFVRCAGTEDFRAGVEAFHQRQSPLFVGR</sequence>
<reference evidence="4 6" key="1">
    <citation type="submission" date="2023-07" db="EMBL/GenBank/DDBJ databases">
        <title>Sorghum-associated microbial communities from plants grown in Nebraska, USA.</title>
        <authorList>
            <person name="Schachtman D."/>
        </authorList>
    </citation>
    <scope>NUCLEOTIDE SEQUENCE</scope>
    <source>
        <strain evidence="5 6">BE105</strain>
        <strain evidence="4">BE69</strain>
    </source>
</reference>
<dbReference type="InterPro" id="IPR029045">
    <property type="entry name" value="ClpP/crotonase-like_dom_sf"/>
</dbReference>
<dbReference type="RefSeq" id="WP_310045869.1">
    <property type="nucleotide sequence ID" value="NZ_JAVDTL010000001.1"/>
</dbReference>
<comment type="caution">
    <text evidence="4">The sequence shown here is derived from an EMBL/GenBank/DDBJ whole genome shotgun (WGS) entry which is preliminary data.</text>
</comment>
<accession>A0AAJ2BMV1</accession>
<evidence type="ECO:0000313" key="7">
    <source>
        <dbReference type="Proteomes" id="UP001253458"/>
    </source>
</evidence>
<dbReference type="Gene3D" id="1.10.12.10">
    <property type="entry name" value="Lyase 2-enoyl-coa Hydratase, Chain A, domain 2"/>
    <property type="match status" value="1"/>
</dbReference>
<dbReference type="SUPFAM" id="SSF52096">
    <property type="entry name" value="ClpP/crotonase"/>
    <property type="match status" value="1"/>
</dbReference>
<gene>
    <name evidence="4" type="ORF">J2W88_000382</name>
    <name evidence="5" type="ORF">J2W93_000383</name>
</gene>
<evidence type="ECO:0000256" key="1">
    <source>
        <dbReference type="ARBA" id="ARBA00005254"/>
    </source>
</evidence>
<dbReference type="PANTHER" id="PTHR43459">
    <property type="entry name" value="ENOYL-COA HYDRATASE"/>
    <property type="match status" value="1"/>
</dbReference>
<dbReference type="EMBL" id="JAVDTL010000001">
    <property type="protein sequence ID" value="MDR6765124.1"/>
    <property type="molecule type" value="Genomic_DNA"/>
</dbReference>
<evidence type="ECO:0000313" key="4">
    <source>
        <dbReference type="EMBL" id="MDR6765124.1"/>
    </source>
</evidence>
<name>A0AAJ2BMV1_ACIDE</name>
<organism evidence="4 7">
    <name type="scientific">Acidovorax delafieldii</name>
    <name type="common">Pseudomonas delafieldii</name>
    <dbReference type="NCBI Taxonomy" id="47920"/>
    <lineage>
        <taxon>Bacteria</taxon>
        <taxon>Pseudomonadati</taxon>
        <taxon>Pseudomonadota</taxon>
        <taxon>Betaproteobacteria</taxon>
        <taxon>Burkholderiales</taxon>
        <taxon>Comamonadaceae</taxon>
        <taxon>Acidovorax</taxon>
    </lineage>
</organism>
<keyword evidence="6" id="KW-1185">Reference proteome</keyword>
<evidence type="ECO:0000313" key="5">
    <source>
        <dbReference type="EMBL" id="MDR6835562.1"/>
    </source>
</evidence>
<feature type="region of interest" description="Disordered" evidence="3">
    <location>
        <begin position="1"/>
        <end position="23"/>
    </location>
</feature>
<dbReference type="PANTHER" id="PTHR43459:SF1">
    <property type="entry name" value="EG:BACN32G11.4 PROTEIN"/>
    <property type="match status" value="1"/>
</dbReference>
<dbReference type="PROSITE" id="PS00166">
    <property type="entry name" value="ENOYL_COA_HYDRATASE"/>
    <property type="match status" value="1"/>
</dbReference>
<keyword evidence="4" id="KW-0413">Isomerase</keyword>
<dbReference type="GO" id="GO:0016853">
    <property type="term" value="F:isomerase activity"/>
    <property type="evidence" value="ECO:0007669"/>
    <property type="project" value="UniProtKB-KW"/>
</dbReference>
<protein>
    <submittedName>
        <fullName evidence="4">2-(1,2-epoxy-1,2-dihydrophenyl)acetyl-CoA isomerase</fullName>
        <ecNumber evidence="4">5.3.3.18</ecNumber>
    </submittedName>
</protein>
<dbReference type="CDD" id="cd06558">
    <property type="entry name" value="crotonase-like"/>
    <property type="match status" value="1"/>
</dbReference>